<feature type="region of interest" description="Disordered" evidence="1">
    <location>
        <begin position="76"/>
        <end position="137"/>
    </location>
</feature>
<evidence type="ECO:0000313" key="2">
    <source>
        <dbReference type="EMBL" id="MBW74856.1"/>
    </source>
</evidence>
<protein>
    <submittedName>
        <fullName evidence="2">Putative secreted protein</fullName>
    </submittedName>
</protein>
<name>A0A2M4DBD5_ANODA</name>
<accession>A0A2M4DBD5</accession>
<organism evidence="2">
    <name type="scientific">Anopheles darlingi</name>
    <name type="common">Mosquito</name>
    <dbReference type="NCBI Taxonomy" id="43151"/>
    <lineage>
        <taxon>Eukaryota</taxon>
        <taxon>Metazoa</taxon>
        <taxon>Ecdysozoa</taxon>
        <taxon>Arthropoda</taxon>
        <taxon>Hexapoda</taxon>
        <taxon>Insecta</taxon>
        <taxon>Pterygota</taxon>
        <taxon>Neoptera</taxon>
        <taxon>Endopterygota</taxon>
        <taxon>Diptera</taxon>
        <taxon>Nematocera</taxon>
        <taxon>Culicoidea</taxon>
        <taxon>Culicidae</taxon>
        <taxon>Anophelinae</taxon>
        <taxon>Anopheles</taxon>
    </lineage>
</organism>
<evidence type="ECO:0000256" key="1">
    <source>
        <dbReference type="SAM" id="MobiDB-lite"/>
    </source>
</evidence>
<dbReference type="AlphaFoldDB" id="A0A2M4DBD5"/>
<proteinExistence type="predicted"/>
<feature type="compositionally biased region" description="Acidic residues" evidence="1">
    <location>
        <begin position="81"/>
        <end position="94"/>
    </location>
</feature>
<reference evidence="2" key="1">
    <citation type="submission" date="2018-01" db="EMBL/GenBank/DDBJ databases">
        <title>An insight into the sialome of Amazonian anophelines.</title>
        <authorList>
            <person name="Ribeiro J.M."/>
            <person name="Scarpassa V."/>
            <person name="Calvo E."/>
        </authorList>
    </citation>
    <scope>NUCLEOTIDE SEQUENCE</scope>
</reference>
<dbReference type="EMBL" id="GGFL01010678">
    <property type="protein sequence ID" value="MBW74856.1"/>
    <property type="molecule type" value="Transcribed_RNA"/>
</dbReference>
<sequence>MSLPLSRPLLTVTLTSAWVVVVVVGGWVHSNFPIKPHTRPPPCTSPFLSPSAVRVERREVVDDDCAAPLIGAIDELSPTTVDDDADDADDDDDDGRGHLLAIAQRENRSAGLSPRRRSVDTRPTTHPLLDSSSVFVG</sequence>